<reference evidence="2" key="1">
    <citation type="submission" date="2012-09" db="EMBL/GenBank/DDBJ databases">
        <authorList>
            <person name="Martin A.A."/>
        </authorList>
    </citation>
    <scope>NUCLEOTIDE SEQUENCE</scope>
</reference>
<feature type="compositionally biased region" description="Polar residues" evidence="1">
    <location>
        <begin position="116"/>
        <end position="132"/>
    </location>
</feature>
<feature type="compositionally biased region" description="Basic and acidic residues" evidence="1">
    <location>
        <begin position="100"/>
        <end position="114"/>
    </location>
</feature>
<feature type="compositionally biased region" description="Basic residues" evidence="1">
    <location>
        <begin position="171"/>
        <end position="184"/>
    </location>
</feature>
<reference evidence="3" key="2">
    <citation type="submission" date="2017-02" db="UniProtKB">
        <authorList>
            <consortium name="WormBaseParasite"/>
        </authorList>
    </citation>
    <scope>IDENTIFICATION</scope>
</reference>
<feature type="region of interest" description="Disordered" evidence="1">
    <location>
        <begin position="1010"/>
        <end position="1030"/>
    </location>
</feature>
<feature type="region of interest" description="Disordered" evidence="1">
    <location>
        <begin position="1"/>
        <end position="132"/>
    </location>
</feature>
<feature type="compositionally biased region" description="Basic residues" evidence="1">
    <location>
        <begin position="64"/>
        <end position="76"/>
    </location>
</feature>
<keyword evidence="2" id="KW-1185">Reference proteome</keyword>
<sequence>MFAAHIRQRHAELCPPSMSTDDDSGRHSGIESPDISRNPNFPFSPKLMSPPIDKDSVQLTLNLKGHRKHKRRRTRRDRPIDDILSSPKDSKMHSPPRNDPGCDDKLFWRFDDRPGPSTQRTTPNLLELSTPSAGLLKGPERCGSGDSVIIRLSPNLVSVRASLTECDGSSRKRRKKKTWRRTRRQEHEPERSSSSLRPRVIPVVEPLRLKLSSGRSCVIKRSMRSHSSPSESCRSADETLQSGKASSGTRGYSCAQKDSKSAFTEMIPSHSFKQSVNQYTTYQSSAAVSSDIVDRASVTIGQPAERAEAEPNRLLLHAPDVTTVFSLPPLIYSQSQISTERVVTSNYKTRPVQRIATKSALLDQEVAPLDPIVKSAPTLEFGPVRPVALKGHAEDHELLENAENQRLLSQRKLKQSSSSQEIWEPLGIKSPAYGIVLPVASRQDNDADDATVGFLTSSPEPLSEDDNYVVKEEIEEPQDRVLEGEESSWRISRQRLRQNLLVSSESSDTDRRTIITADEDQPDHRSSDFDADVQKLALELAELSHSFDPQQSYKGDRNLVFTRKTSINISDSSDVEASDSQRFNTRLVLETQQSGLQIESSVEKSFSYQSPIHVSVLDGTFDSVIAHGRISEYNRSQQSGEMALHSSIENYNLKPKFESSIKSQEPTIDTQQLEGQVRVLSIENDIEVSERVTVSSSVQDVEMDIQSLVDVNDTNEQCGNVFVEGVSERLHLQEGNGGSLYDENYSEDDEELVSLHESSVSNYPTFDQQSVYKQLLKQPVPSLATQKAVHRDPIGTRESLHLYETVHHEPYKHQQISGLCAKSFGGIMGSHELSVQTVFANNRGMLMQHSEPNFQSHCKDNQFEAGSSNEKRLVSTGYIVQQNEGVPHSLPLHGSHKPYNFYNASQHQKNEMQHIEDVGGSNLCYPNVTYQSEPICGTVREEQPRELSQGIIHHQTFKDHLGYEEQPMDSHRRAVGQHDVNTTRTIPRERGQVPRNQVFQVTSPWKHSLLSQTNSQHAPLQKSYSQHQKLQSDLQRQQLPCHQPQILSEEVNEFMQRKQPTELMEDEMRAMRYIYLMNEQRITKKLLAQSDRKI</sequence>
<feature type="region of interest" description="Disordered" evidence="1">
    <location>
        <begin position="164"/>
        <end position="197"/>
    </location>
</feature>
<feature type="compositionally biased region" description="Polar residues" evidence="1">
    <location>
        <begin position="238"/>
        <end position="250"/>
    </location>
</feature>
<feature type="region of interest" description="Disordered" evidence="1">
    <location>
        <begin position="219"/>
        <end position="253"/>
    </location>
</feature>
<protein>
    <submittedName>
        <fullName evidence="3">Non-specific serine/threonine protein kinase</fullName>
    </submittedName>
</protein>
<dbReference type="Proteomes" id="UP000035642">
    <property type="component" value="Unassembled WGS sequence"/>
</dbReference>
<evidence type="ECO:0000256" key="1">
    <source>
        <dbReference type="SAM" id="MobiDB-lite"/>
    </source>
</evidence>
<feature type="region of interest" description="Disordered" evidence="1">
    <location>
        <begin position="502"/>
        <end position="527"/>
    </location>
</feature>
<name>A0A0K0D5V9_ANGCA</name>
<dbReference type="AlphaFoldDB" id="A0A0K0D5V9"/>
<accession>A0A0K0D5V9</accession>
<evidence type="ECO:0000313" key="3">
    <source>
        <dbReference type="WBParaSite" id="ACAC_0000545401-mRNA-1"/>
    </source>
</evidence>
<proteinExistence type="predicted"/>
<evidence type="ECO:0000313" key="2">
    <source>
        <dbReference type="Proteomes" id="UP000035642"/>
    </source>
</evidence>
<organism evidence="2 3">
    <name type="scientific">Angiostrongylus cantonensis</name>
    <name type="common">Rat lungworm</name>
    <dbReference type="NCBI Taxonomy" id="6313"/>
    <lineage>
        <taxon>Eukaryota</taxon>
        <taxon>Metazoa</taxon>
        <taxon>Ecdysozoa</taxon>
        <taxon>Nematoda</taxon>
        <taxon>Chromadorea</taxon>
        <taxon>Rhabditida</taxon>
        <taxon>Rhabditina</taxon>
        <taxon>Rhabditomorpha</taxon>
        <taxon>Strongyloidea</taxon>
        <taxon>Metastrongylidae</taxon>
        <taxon>Angiostrongylus</taxon>
    </lineage>
</organism>
<dbReference type="WBParaSite" id="ACAC_0000545401-mRNA-1">
    <property type="protein sequence ID" value="ACAC_0000545401-mRNA-1"/>
    <property type="gene ID" value="ACAC_0000545401"/>
</dbReference>